<gene>
    <name evidence="1" type="ORF">LZ536_02730</name>
</gene>
<name>A0ABT0RJM7_9SPHN</name>
<keyword evidence="2" id="KW-1185">Reference proteome</keyword>
<accession>A0ABT0RJM7</accession>
<proteinExistence type="predicted"/>
<dbReference type="Proteomes" id="UP001165363">
    <property type="component" value="Unassembled WGS sequence"/>
</dbReference>
<dbReference type="InterPro" id="IPR005358">
    <property type="entry name" value="Puta_zinc/iron-chelating_dom"/>
</dbReference>
<dbReference type="EMBL" id="JAMGBD010000001">
    <property type="protein sequence ID" value="MCL6682817.1"/>
    <property type="molecule type" value="Genomic_DNA"/>
</dbReference>
<evidence type="ECO:0000313" key="1">
    <source>
        <dbReference type="EMBL" id="MCL6682817.1"/>
    </source>
</evidence>
<organism evidence="1 2">
    <name type="scientific">Sphingomonas alba</name>
    <dbReference type="NCBI Taxonomy" id="2908208"/>
    <lineage>
        <taxon>Bacteria</taxon>
        <taxon>Pseudomonadati</taxon>
        <taxon>Pseudomonadota</taxon>
        <taxon>Alphaproteobacteria</taxon>
        <taxon>Sphingomonadales</taxon>
        <taxon>Sphingomonadaceae</taxon>
        <taxon>Sphingomonas</taxon>
    </lineage>
</organism>
<dbReference type="Pfam" id="PF03692">
    <property type="entry name" value="CxxCxxCC"/>
    <property type="match status" value="1"/>
</dbReference>
<evidence type="ECO:0000313" key="2">
    <source>
        <dbReference type="Proteomes" id="UP001165363"/>
    </source>
</evidence>
<dbReference type="RefSeq" id="WP_249846767.1">
    <property type="nucleotide sequence ID" value="NZ_JAMGBD010000001.1"/>
</dbReference>
<sequence>MAEEQIPTPLKGQAEDVAQASSLCVDCGLCCNGSLHDAAALDEDEVDAARAVGLDVIRNLDKTGFAFPCPKLDDTRCTIFGQRPRVCSRFMCKVLVDLREDRLTFDEATAHVREARRLYADMMAELPDYIPLRAARLLIRNSAATPALQPLVDKGTVFQRYLDDHFRKPNDGKMIDAS</sequence>
<reference evidence="1" key="1">
    <citation type="submission" date="2022-05" db="EMBL/GenBank/DDBJ databases">
        <authorList>
            <person name="Jo J.-H."/>
            <person name="Im W.-T."/>
        </authorList>
    </citation>
    <scope>NUCLEOTIDE SEQUENCE</scope>
    <source>
        <strain evidence="1">SE158</strain>
    </source>
</reference>
<comment type="caution">
    <text evidence="1">The sequence shown here is derived from an EMBL/GenBank/DDBJ whole genome shotgun (WGS) entry which is preliminary data.</text>
</comment>
<protein>
    <submittedName>
        <fullName evidence="1">YkgJ family cysteine cluster protein</fullName>
    </submittedName>
</protein>